<dbReference type="Pfam" id="PF00069">
    <property type="entry name" value="Pkinase"/>
    <property type="match status" value="1"/>
</dbReference>
<sequence length="504" mass="56559">MASSPEDVTPDQWNSPDKEGELKKQGHIVKNWKKRWFRVQKDMLFYFKEASEARPIGVVPLRTCRVSENKSLGKQYCFELVSPRIDKTFYIQANTHEEMASWIKAVEKGSEYSTVGTPFNLKHIVHVDFNSATGFSGLPKEWEVILKSNNISKAEVLDKPNEWLRVLEFEAARTGGDKGKPEVVNGLPAAAGGGPASQAAAPSSAPVPLPDESNHTLTDLVSKEDPTKIYKNMTKIGEGAAGEVFVATSSKNNKRVAIKKIEINNDNAKLLVTEIAIMKTSQHENIVNYIDSYIVNDRELWVAMEFMGGGCLTDILEAFDSVKLSEVQIAYCVRETLKALQYIHSLHRIHRDIKSDNILLGSDGAVKIADFGYAAQLTQKQQKRNTVVGTPYWMAPELIRGHDYGIKVDIWSLGIMMMEMAEGEPPYMDFPPLRALFLITTKGIPPLKEQTKWSKDFIDFFSKCLDINVHNRPDALTLLKHPFIEKACDPSQFKPLIQQARESS</sequence>
<dbReference type="PROSITE" id="PS50108">
    <property type="entry name" value="CRIB"/>
    <property type="match status" value="1"/>
</dbReference>
<evidence type="ECO:0000256" key="3">
    <source>
        <dbReference type="ARBA" id="ARBA00008874"/>
    </source>
</evidence>
<dbReference type="GO" id="GO:0005524">
    <property type="term" value="F:ATP binding"/>
    <property type="evidence" value="ECO:0007669"/>
    <property type="project" value="UniProtKB-KW"/>
</dbReference>
<evidence type="ECO:0000256" key="13">
    <source>
        <dbReference type="ARBA" id="ARBA00048679"/>
    </source>
</evidence>
<dbReference type="GeneID" id="14866736"/>
<accession>F4QB04</accession>
<dbReference type="InterPro" id="IPR011009">
    <property type="entry name" value="Kinase-like_dom_sf"/>
</dbReference>
<dbReference type="InterPro" id="IPR011993">
    <property type="entry name" value="PH-like_dom_sf"/>
</dbReference>
<dbReference type="InterPro" id="IPR033923">
    <property type="entry name" value="PAK_BD"/>
</dbReference>
<feature type="domain" description="PH" evidence="15">
    <location>
        <begin position="15"/>
        <end position="111"/>
    </location>
</feature>
<dbReference type="EMBL" id="GL883027">
    <property type="protein sequence ID" value="EGG14776.1"/>
    <property type="molecule type" value="Genomic_DNA"/>
</dbReference>
<evidence type="ECO:0000259" key="15">
    <source>
        <dbReference type="PROSITE" id="PS50003"/>
    </source>
</evidence>
<dbReference type="GO" id="GO:0004674">
    <property type="term" value="F:protein serine/threonine kinase activity"/>
    <property type="evidence" value="ECO:0007669"/>
    <property type="project" value="UniProtKB-KW"/>
</dbReference>
<dbReference type="OrthoDB" id="2914378at2759"/>
<feature type="region of interest" description="Disordered" evidence="14">
    <location>
        <begin position="1"/>
        <end position="24"/>
    </location>
</feature>
<dbReference type="CDD" id="cd06614">
    <property type="entry name" value="STKc_PAK"/>
    <property type="match status" value="1"/>
</dbReference>
<comment type="cofactor">
    <cofactor evidence="1">
        <name>Mg(2+)</name>
        <dbReference type="ChEBI" id="CHEBI:18420"/>
    </cofactor>
</comment>
<keyword evidence="7" id="KW-0547">Nucleotide-binding</keyword>
<evidence type="ECO:0000256" key="8">
    <source>
        <dbReference type="ARBA" id="ARBA00022777"/>
    </source>
</evidence>
<protein>
    <recommendedName>
        <fullName evidence="4">non-specific serine/threonine protein kinase</fullName>
        <ecNumber evidence="4">2.7.11.1</ecNumber>
    </recommendedName>
</protein>
<keyword evidence="6" id="KW-0808">Transferase</keyword>
<dbReference type="InterPro" id="IPR000095">
    <property type="entry name" value="CRIB_dom"/>
</dbReference>
<evidence type="ECO:0000259" key="16">
    <source>
        <dbReference type="PROSITE" id="PS50011"/>
    </source>
</evidence>
<keyword evidence="8 18" id="KW-0418">Kinase</keyword>
<dbReference type="Gene3D" id="3.90.810.10">
    <property type="entry name" value="CRIB domain"/>
    <property type="match status" value="1"/>
</dbReference>
<feature type="compositionally biased region" description="Low complexity" evidence="14">
    <location>
        <begin position="196"/>
        <end position="206"/>
    </location>
</feature>
<dbReference type="GO" id="GO:0016020">
    <property type="term" value="C:membrane"/>
    <property type="evidence" value="ECO:0007669"/>
    <property type="project" value="UniProtKB-SubCell"/>
</dbReference>
<dbReference type="GO" id="GO:0005829">
    <property type="term" value="C:cytosol"/>
    <property type="evidence" value="ECO:0007669"/>
    <property type="project" value="UniProtKB-ARBA"/>
</dbReference>
<comment type="subcellular location">
    <subcellularLocation>
        <location evidence="2">Membrane</location>
    </subcellularLocation>
</comment>
<evidence type="ECO:0000256" key="10">
    <source>
        <dbReference type="ARBA" id="ARBA00022842"/>
    </source>
</evidence>
<keyword evidence="19" id="KW-1185">Reference proteome</keyword>
<keyword evidence="5" id="KW-0723">Serine/threonine-protein kinase</keyword>
<evidence type="ECO:0000256" key="5">
    <source>
        <dbReference type="ARBA" id="ARBA00022527"/>
    </source>
</evidence>
<dbReference type="InterPro" id="IPR036936">
    <property type="entry name" value="CRIB_dom_sf"/>
</dbReference>
<evidence type="ECO:0000256" key="1">
    <source>
        <dbReference type="ARBA" id="ARBA00001946"/>
    </source>
</evidence>
<dbReference type="Gene3D" id="1.10.510.10">
    <property type="entry name" value="Transferase(Phosphotransferase) domain 1"/>
    <property type="match status" value="1"/>
</dbReference>
<dbReference type="InterPro" id="IPR051931">
    <property type="entry name" value="PAK3-like"/>
</dbReference>
<dbReference type="GO" id="GO:0007163">
    <property type="term" value="P:establishment or maintenance of cell polarity"/>
    <property type="evidence" value="ECO:0007669"/>
    <property type="project" value="UniProtKB-ARBA"/>
</dbReference>
<feature type="region of interest" description="Disordered" evidence="14">
    <location>
        <begin position="175"/>
        <end position="210"/>
    </location>
</feature>
<feature type="domain" description="CRIB" evidence="17">
    <location>
        <begin position="115"/>
        <end position="128"/>
    </location>
</feature>
<name>F4QB04_CACFS</name>
<dbReference type="AlphaFoldDB" id="F4QB04"/>
<evidence type="ECO:0000256" key="12">
    <source>
        <dbReference type="ARBA" id="ARBA00047899"/>
    </source>
</evidence>
<dbReference type="KEGG" id="dfa:DFA_10649"/>
<dbReference type="InterPro" id="IPR001849">
    <property type="entry name" value="PH_domain"/>
</dbReference>
<dbReference type="SMART" id="SM00220">
    <property type="entry name" value="S_TKc"/>
    <property type="match status" value="1"/>
</dbReference>
<dbReference type="Gene3D" id="2.30.29.30">
    <property type="entry name" value="Pleckstrin-homology domain (PH domain)/Phosphotyrosine-binding domain (PTB)"/>
    <property type="match status" value="1"/>
</dbReference>
<feature type="domain" description="Protein kinase" evidence="16">
    <location>
        <begin position="230"/>
        <end position="484"/>
    </location>
</feature>
<proteinExistence type="inferred from homology"/>
<dbReference type="SUPFAM" id="SSF56112">
    <property type="entry name" value="Protein kinase-like (PK-like)"/>
    <property type="match status" value="1"/>
</dbReference>
<dbReference type="Pfam" id="PF00169">
    <property type="entry name" value="PH"/>
    <property type="match status" value="1"/>
</dbReference>
<dbReference type="FunFam" id="2.30.29.30:FF:000710">
    <property type="entry name" value="Serine/threonine-protein kinase pakC"/>
    <property type="match status" value="1"/>
</dbReference>
<dbReference type="SMART" id="SM00285">
    <property type="entry name" value="PBD"/>
    <property type="match status" value="1"/>
</dbReference>
<keyword evidence="11" id="KW-0472">Membrane</keyword>
<dbReference type="STRING" id="1054147.F4QB04"/>
<dbReference type="RefSeq" id="XP_004351292.1">
    <property type="nucleotide sequence ID" value="XM_004351240.1"/>
</dbReference>
<evidence type="ECO:0000256" key="7">
    <source>
        <dbReference type="ARBA" id="ARBA00022741"/>
    </source>
</evidence>
<dbReference type="SMART" id="SM00233">
    <property type="entry name" value="PH"/>
    <property type="match status" value="1"/>
</dbReference>
<evidence type="ECO:0000256" key="14">
    <source>
        <dbReference type="SAM" id="MobiDB-lite"/>
    </source>
</evidence>
<dbReference type="Pfam" id="PF00786">
    <property type="entry name" value="PBD"/>
    <property type="match status" value="1"/>
</dbReference>
<comment type="catalytic activity">
    <reaction evidence="12">
        <text>L-threonyl-[protein] + ATP = O-phospho-L-threonyl-[protein] + ADP + H(+)</text>
        <dbReference type="Rhea" id="RHEA:46608"/>
        <dbReference type="Rhea" id="RHEA-COMP:11060"/>
        <dbReference type="Rhea" id="RHEA-COMP:11605"/>
        <dbReference type="ChEBI" id="CHEBI:15378"/>
        <dbReference type="ChEBI" id="CHEBI:30013"/>
        <dbReference type="ChEBI" id="CHEBI:30616"/>
        <dbReference type="ChEBI" id="CHEBI:61977"/>
        <dbReference type="ChEBI" id="CHEBI:456216"/>
        <dbReference type="EC" id="2.7.11.1"/>
    </reaction>
</comment>
<evidence type="ECO:0000256" key="2">
    <source>
        <dbReference type="ARBA" id="ARBA00004370"/>
    </source>
</evidence>
<dbReference type="InterPro" id="IPR000719">
    <property type="entry name" value="Prot_kinase_dom"/>
</dbReference>
<dbReference type="Proteomes" id="UP000007797">
    <property type="component" value="Unassembled WGS sequence"/>
</dbReference>
<organism evidence="18 19">
    <name type="scientific">Cavenderia fasciculata</name>
    <name type="common">Slime mold</name>
    <name type="synonym">Dictyostelium fasciculatum</name>
    <dbReference type="NCBI Taxonomy" id="261658"/>
    <lineage>
        <taxon>Eukaryota</taxon>
        <taxon>Amoebozoa</taxon>
        <taxon>Evosea</taxon>
        <taxon>Eumycetozoa</taxon>
        <taxon>Dictyostelia</taxon>
        <taxon>Acytosteliales</taxon>
        <taxon>Cavenderiaceae</taxon>
        <taxon>Cavenderia</taxon>
    </lineage>
</organism>
<dbReference type="FunFam" id="3.30.200.20:FF:001063">
    <property type="entry name" value="Non-specific serine/threonine protein kinase"/>
    <property type="match status" value="1"/>
</dbReference>
<dbReference type="EC" id="2.7.11.1" evidence="4"/>
<dbReference type="PANTHER" id="PTHR45832:SF22">
    <property type="entry name" value="SERINE_THREONINE-PROTEIN KINASE SAMKA-RELATED"/>
    <property type="match status" value="1"/>
</dbReference>
<evidence type="ECO:0000256" key="11">
    <source>
        <dbReference type="ARBA" id="ARBA00023136"/>
    </source>
</evidence>
<comment type="similarity">
    <text evidence="3">Belongs to the protein kinase superfamily. STE Ser/Thr protein kinase family. STE20 subfamily.</text>
</comment>
<evidence type="ECO:0000313" key="18">
    <source>
        <dbReference type="EMBL" id="EGG14776.1"/>
    </source>
</evidence>
<dbReference type="GO" id="GO:0031267">
    <property type="term" value="F:small GTPase binding"/>
    <property type="evidence" value="ECO:0007669"/>
    <property type="project" value="UniProtKB-ARBA"/>
</dbReference>
<evidence type="ECO:0000256" key="9">
    <source>
        <dbReference type="ARBA" id="ARBA00022840"/>
    </source>
</evidence>
<dbReference type="Gene3D" id="3.30.200.20">
    <property type="entry name" value="Phosphorylase Kinase, domain 1"/>
    <property type="match status" value="1"/>
</dbReference>
<dbReference type="CDD" id="cd01093">
    <property type="entry name" value="CRIB_PAK_like"/>
    <property type="match status" value="1"/>
</dbReference>
<keyword evidence="9" id="KW-0067">ATP-binding</keyword>
<dbReference type="PANTHER" id="PTHR45832">
    <property type="entry name" value="SERINE/THREONINE-PROTEIN KINASE SAMKA-RELATED-RELATED"/>
    <property type="match status" value="1"/>
</dbReference>
<comment type="catalytic activity">
    <reaction evidence="13">
        <text>L-seryl-[protein] + ATP = O-phospho-L-seryl-[protein] + ADP + H(+)</text>
        <dbReference type="Rhea" id="RHEA:17989"/>
        <dbReference type="Rhea" id="RHEA-COMP:9863"/>
        <dbReference type="Rhea" id="RHEA-COMP:11604"/>
        <dbReference type="ChEBI" id="CHEBI:15378"/>
        <dbReference type="ChEBI" id="CHEBI:29999"/>
        <dbReference type="ChEBI" id="CHEBI:30616"/>
        <dbReference type="ChEBI" id="CHEBI:83421"/>
        <dbReference type="ChEBI" id="CHEBI:456216"/>
        <dbReference type="EC" id="2.7.11.1"/>
    </reaction>
</comment>
<dbReference type="PROSITE" id="PS50003">
    <property type="entry name" value="PH_DOMAIN"/>
    <property type="match status" value="1"/>
</dbReference>
<dbReference type="OMA" id="YMDFPPL"/>
<gene>
    <name evidence="18" type="primary">pakC</name>
    <name evidence="18" type="ORF">DFA_10649</name>
</gene>
<evidence type="ECO:0000256" key="6">
    <source>
        <dbReference type="ARBA" id="ARBA00022679"/>
    </source>
</evidence>
<evidence type="ECO:0000259" key="17">
    <source>
        <dbReference type="PROSITE" id="PS50108"/>
    </source>
</evidence>
<evidence type="ECO:0000256" key="4">
    <source>
        <dbReference type="ARBA" id="ARBA00012513"/>
    </source>
</evidence>
<keyword evidence="10" id="KW-0460">Magnesium</keyword>
<dbReference type="FunFam" id="1.10.510.10:FF:000802">
    <property type="entry name" value="Serine/threonine protein kinase"/>
    <property type="match status" value="1"/>
</dbReference>
<dbReference type="PROSITE" id="PS50011">
    <property type="entry name" value="PROTEIN_KINASE_DOM"/>
    <property type="match status" value="1"/>
</dbReference>
<evidence type="ECO:0000313" key="19">
    <source>
        <dbReference type="Proteomes" id="UP000007797"/>
    </source>
</evidence>
<reference evidence="19" key="1">
    <citation type="journal article" date="2011" name="Genome Res.">
        <title>Phylogeny-wide analysis of social amoeba genomes highlights ancient origins for complex intercellular communication.</title>
        <authorList>
            <person name="Heidel A.J."/>
            <person name="Lawal H.M."/>
            <person name="Felder M."/>
            <person name="Schilde C."/>
            <person name="Helps N.R."/>
            <person name="Tunggal B."/>
            <person name="Rivero F."/>
            <person name="John U."/>
            <person name="Schleicher M."/>
            <person name="Eichinger L."/>
            <person name="Platzer M."/>
            <person name="Noegel A.A."/>
            <person name="Schaap P."/>
            <person name="Gloeckner G."/>
        </authorList>
    </citation>
    <scope>NUCLEOTIDE SEQUENCE [LARGE SCALE GENOMIC DNA]</scope>
    <source>
        <strain evidence="19">SH3</strain>
    </source>
</reference>
<dbReference type="GO" id="GO:0000281">
    <property type="term" value="P:mitotic cytokinesis"/>
    <property type="evidence" value="ECO:0007669"/>
    <property type="project" value="UniProtKB-ARBA"/>
</dbReference>
<dbReference type="GO" id="GO:0106310">
    <property type="term" value="F:protein serine kinase activity"/>
    <property type="evidence" value="ECO:0007669"/>
    <property type="project" value="RHEA"/>
</dbReference>
<dbReference type="SUPFAM" id="SSF50729">
    <property type="entry name" value="PH domain-like"/>
    <property type="match status" value="1"/>
</dbReference>